<organism evidence="3">
    <name type="scientific">Picea sitchensis</name>
    <name type="common">Sitka spruce</name>
    <name type="synonym">Pinus sitchensis</name>
    <dbReference type="NCBI Taxonomy" id="3332"/>
    <lineage>
        <taxon>Eukaryota</taxon>
        <taxon>Viridiplantae</taxon>
        <taxon>Streptophyta</taxon>
        <taxon>Embryophyta</taxon>
        <taxon>Tracheophyta</taxon>
        <taxon>Spermatophyta</taxon>
        <taxon>Pinopsida</taxon>
        <taxon>Pinidae</taxon>
        <taxon>Conifers I</taxon>
        <taxon>Pinales</taxon>
        <taxon>Pinaceae</taxon>
        <taxon>Picea</taxon>
    </lineage>
</organism>
<dbReference type="InterPro" id="IPR007699">
    <property type="entry name" value="SGS_dom"/>
</dbReference>
<dbReference type="CDD" id="cd06468">
    <property type="entry name" value="p23_CacyBP"/>
    <property type="match status" value="1"/>
</dbReference>
<reference evidence="3" key="1">
    <citation type="journal article" date="2008" name="BMC Genomics">
        <title>A conifer genomics resource of 200,000 spruce (Picea spp.) ESTs and 6,464 high-quality, sequence-finished full-length cDNAs for Sitka spruce (Picea sitchensis).</title>
        <authorList>
            <person name="Ralph S.G."/>
            <person name="Chun H.J."/>
            <person name="Kolosova N."/>
            <person name="Cooper D."/>
            <person name="Oddy C."/>
            <person name="Ritland C.E."/>
            <person name="Kirkpatrick R."/>
            <person name="Moore R."/>
            <person name="Barber S."/>
            <person name="Holt R.A."/>
            <person name="Jones S.J."/>
            <person name="Marra M.A."/>
            <person name="Douglas C.J."/>
            <person name="Ritland K."/>
            <person name="Bohlmann J."/>
        </authorList>
    </citation>
    <scope>NUCLEOTIDE SEQUENCE</scope>
    <source>
        <tissue evidence="3">Bark</tissue>
    </source>
</reference>
<dbReference type="GO" id="GO:0031625">
    <property type="term" value="F:ubiquitin protein ligase binding"/>
    <property type="evidence" value="ECO:0007669"/>
    <property type="project" value="InterPro"/>
</dbReference>
<evidence type="ECO:0008006" key="4">
    <source>
        <dbReference type="Google" id="ProtNLM"/>
    </source>
</evidence>
<dbReference type="PROSITE" id="PS51203">
    <property type="entry name" value="CS"/>
    <property type="match status" value="1"/>
</dbReference>
<dbReference type="InterPro" id="IPR008978">
    <property type="entry name" value="HSP20-like_chaperone"/>
</dbReference>
<dbReference type="PANTHER" id="PTHR47686">
    <property type="entry name" value="SGS DOMAIN-CONTAINING PROTEIN"/>
    <property type="match status" value="1"/>
</dbReference>
<feature type="domain" description="CS" evidence="2">
    <location>
        <begin position="66"/>
        <end position="156"/>
    </location>
</feature>
<dbReference type="InterPro" id="IPR007052">
    <property type="entry name" value="CS_dom"/>
</dbReference>
<name>A9NKD7_PICSI</name>
<dbReference type="AlphaFoldDB" id="A9NKD7"/>
<dbReference type="PROSITE" id="PS51048">
    <property type="entry name" value="SGS"/>
    <property type="match status" value="1"/>
</dbReference>
<dbReference type="GO" id="GO:0044548">
    <property type="term" value="F:S100 protein binding"/>
    <property type="evidence" value="ECO:0007669"/>
    <property type="project" value="InterPro"/>
</dbReference>
<dbReference type="FunFam" id="2.60.40.790:FF:000040">
    <property type="entry name" value="Calcyclin binding protein"/>
    <property type="match status" value="1"/>
</dbReference>
<evidence type="ECO:0000259" key="2">
    <source>
        <dbReference type="PROSITE" id="PS51203"/>
    </source>
</evidence>
<proteinExistence type="evidence at transcript level"/>
<sequence length="218" mass="24678">MASDLNADMEELSHLLTIAKRPRIRALLTDELQQSQKAQVIAESKGPVKVAPLQTSAAKRPETSYTTLGSFSWDQDNEKIKVYLFLEGVNQEKVISDFQPWSFDVKLHDIQGKNYRCGVPKLNKAIVPEKCRLTVKPQRVIITLQKAEKGNWQDIYYKDDKLKSNLDNSKDPMAGIMDLMKNMYEEGDDDMKKTIAKAWSEARSGKKPDPLKGYGGDV</sequence>
<dbReference type="EMBL" id="EF081716">
    <property type="protein sequence ID" value="ABK21098.1"/>
    <property type="molecule type" value="mRNA"/>
</dbReference>
<evidence type="ECO:0000313" key="3">
    <source>
        <dbReference type="EMBL" id="ABK21098.1"/>
    </source>
</evidence>
<dbReference type="InterPro" id="IPR037893">
    <property type="entry name" value="CS_CacyBP"/>
</dbReference>
<feature type="domain" description="SGS" evidence="1">
    <location>
        <begin position="141"/>
        <end position="218"/>
    </location>
</feature>
<dbReference type="PANTHER" id="PTHR47686:SF1">
    <property type="entry name" value="CALCYCLIN-BINDING PROTEIN"/>
    <property type="match status" value="1"/>
</dbReference>
<dbReference type="Pfam" id="PF04969">
    <property type="entry name" value="CS"/>
    <property type="match status" value="1"/>
</dbReference>
<evidence type="ECO:0000259" key="1">
    <source>
        <dbReference type="PROSITE" id="PS51048"/>
    </source>
</evidence>
<protein>
    <recommendedName>
        <fullName evidence="4">Calcyclin-binding protein</fullName>
    </recommendedName>
</protein>
<dbReference type="SUPFAM" id="SSF49764">
    <property type="entry name" value="HSP20-like chaperones"/>
    <property type="match status" value="1"/>
</dbReference>
<dbReference type="Gene3D" id="2.60.40.790">
    <property type="match status" value="1"/>
</dbReference>
<accession>A9NKD7</accession>
<dbReference type="GO" id="GO:0015631">
    <property type="term" value="F:tubulin binding"/>
    <property type="evidence" value="ECO:0007669"/>
    <property type="project" value="InterPro"/>
</dbReference>